<reference evidence="7 8" key="1">
    <citation type="submission" date="2020-01" db="EMBL/GenBank/DDBJ databases">
        <title>Frigidibacter albus SP32T (=CGMCC 1.13995T).</title>
        <authorList>
            <person name="Liao X."/>
        </authorList>
    </citation>
    <scope>NUCLEOTIDE SEQUENCE [LARGE SCALE GENOMIC DNA]</scope>
    <source>
        <strain evidence="7 8">SP32</strain>
    </source>
</reference>
<name>A0A6L8VG09_9RHOB</name>
<dbReference type="GO" id="GO:0008941">
    <property type="term" value="F:nitric oxide dioxygenase NAD(P)H activity"/>
    <property type="evidence" value="ECO:0007669"/>
    <property type="project" value="TreeGrafter"/>
</dbReference>
<dbReference type="GO" id="GO:0046872">
    <property type="term" value="F:metal ion binding"/>
    <property type="evidence" value="ECO:0007669"/>
    <property type="project" value="UniProtKB-KW"/>
</dbReference>
<evidence type="ECO:0000256" key="2">
    <source>
        <dbReference type="ARBA" id="ARBA00022621"/>
    </source>
</evidence>
<dbReference type="AlphaFoldDB" id="A0A6L8VG09"/>
<feature type="domain" description="Globin" evidence="6">
    <location>
        <begin position="2"/>
        <end position="136"/>
    </location>
</feature>
<comment type="similarity">
    <text evidence="5">Belongs to the globin family.</text>
</comment>
<dbReference type="Pfam" id="PF00042">
    <property type="entry name" value="Globin"/>
    <property type="match status" value="1"/>
</dbReference>
<dbReference type="PANTHER" id="PTHR43396:SF3">
    <property type="entry name" value="FLAVOHEMOPROTEIN"/>
    <property type="match status" value="1"/>
</dbReference>
<dbReference type="GO" id="GO:0019825">
    <property type="term" value="F:oxygen binding"/>
    <property type="evidence" value="ECO:0007669"/>
    <property type="project" value="InterPro"/>
</dbReference>
<keyword evidence="4" id="KW-0408">Iron</keyword>
<dbReference type="OrthoDB" id="3213438at2"/>
<dbReference type="Gene3D" id="1.10.490.10">
    <property type="entry name" value="Globins"/>
    <property type="match status" value="1"/>
</dbReference>
<dbReference type="GO" id="GO:0046210">
    <property type="term" value="P:nitric oxide catabolic process"/>
    <property type="evidence" value="ECO:0007669"/>
    <property type="project" value="TreeGrafter"/>
</dbReference>
<evidence type="ECO:0000313" key="7">
    <source>
        <dbReference type="EMBL" id="MZQ88170.1"/>
    </source>
</evidence>
<accession>A0A6L8VG09</accession>
<comment type="caution">
    <text evidence="7">The sequence shown here is derived from an EMBL/GenBank/DDBJ whole genome shotgun (WGS) entry which is preliminary data.</text>
</comment>
<organism evidence="7 8">
    <name type="scientific">Frigidibacter albus</name>
    <dbReference type="NCBI Taxonomy" id="1465486"/>
    <lineage>
        <taxon>Bacteria</taxon>
        <taxon>Pseudomonadati</taxon>
        <taxon>Pseudomonadota</taxon>
        <taxon>Alphaproteobacteria</taxon>
        <taxon>Rhodobacterales</taxon>
        <taxon>Paracoccaceae</taxon>
        <taxon>Frigidibacter</taxon>
    </lineage>
</organism>
<keyword evidence="5" id="KW-0813">Transport</keyword>
<dbReference type="GO" id="GO:0020037">
    <property type="term" value="F:heme binding"/>
    <property type="evidence" value="ECO:0007669"/>
    <property type="project" value="InterPro"/>
</dbReference>
<evidence type="ECO:0000256" key="5">
    <source>
        <dbReference type="RuleBase" id="RU000356"/>
    </source>
</evidence>
<dbReference type="GO" id="GO:0005344">
    <property type="term" value="F:oxygen carrier activity"/>
    <property type="evidence" value="ECO:0007669"/>
    <property type="project" value="UniProtKB-KW"/>
</dbReference>
<evidence type="ECO:0000256" key="3">
    <source>
        <dbReference type="ARBA" id="ARBA00022723"/>
    </source>
</evidence>
<dbReference type="GO" id="GO:0071949">
    <property type="term" value="F:FAD binding"/>
    <property type="evidence" value="ECO:0007669"/>
    <property type="project" value="TreeGrafter"/>
</dbReference>
<dbReference type="InterPro" id="IPR012292">
    <property type="entry name" value="Globin/Proto"/>
</dbReference>
<evidence type="ECO:0000259" key="6">
    <source>
        <dbReference type="PROSITE" id="PS01033"/>
    </source>
</evidence>
<dbReference type="InterPro" id="IPR000971">
    <property type="entry name" value="Globin"/>
</dbReference>
<dbReference type="SUPFAM" id="SSF46458">
    <property type="entry name" value="Globin-like"/>
    <property type="match status" value="1"/>
</dbReference>
<dbReference type="PANTHER" id="PTHR43396">
    <property type="entry name" value="FLAVOHEMOPROTEIN"/>
    <property type="match status" value="1"/>
</dbReference>
<dbReference type="GO" id="GO:0071500">
    <property type="term" value="P:cellular response to nitrosative stress"/>
    <property type="evidence" value="ECO:0007669"/>
    <property type="project" value="TreeGrafter"/>
</dbReference>
<protein>
    <submittedName>
        <fullName evidence="7">Globin</fullName>
    </submittedName>
</protein>
<sequence length="138" mass="15211">MPLSDPQKTQIQDGFARLRHAMQPASLAFYEAFFRRRPDLRPMFRDDLAGQGMRFMATLGLVVDALDTPEMLADRLAELGRGHAALGVQAEHFAPMGEALIETLQAEFGPEFTPEAEAAWRAAYAEVARQLVASGHLA</sequence>
<evidence type="ECO:0000313" key="8">
    <source>
        <dbReference type="Proteomes" id="UP000477083"/>
    </source>
</evidence>
<dbReference type="Proteomes" id="UP000477083">
    <property type="component" value="Unassembled WGS sequence"/>
</dbReference>
<dbReference type="InterPro" id="IPR009050">
    <property type="entry name" value="Globin-like_sf"/>
</dbReference>
<evidence type="ECO:0000256" key="4">
    <source>
        <dbReference type="ARBA" id="ARBA00023004"/>
    </source>
</evidence>
<keyword evidence="1 5" id="KW-0349">Heme</keyword>
<proteinExistence type="inferred from homology"/>
<dbReference type="PROSITE" id="PS01033">
    <property type="entry name" value="GLOBIN"/>
    <property type="match status" value="1"/>
</dbReference>
<keyword evidence="2 5" id="KW-0561">Oxygen transport</keyword>
<keyword evidence="3" id="KW-0479">Metal-binding</keyword>
<dbReference type="EMBL" id="WWNR01000002">
    <property type="protein sequence ID" value="MZQ88170.1"/>
    <property type="molecule type" value="Genomic_DNA"/>
</dbReference>
<dbReference type="RefSeq" id="WP_161343500.1">
    <property type="nucleotide sequence ID" value="NZ_BMGW01000002.1"/>
</dbReference>
<keyword evidence="8" id="KW-1185">Reference proteome</keyword>
<gene>
    <name evidence="7" type="ORF">GS660_03540</name>
</gene>
<evidence type="ECO:0000256" key="1">
    <source>
        <dbReference type="ARBA" id="ARBA00022617"/>
    </source>
</evidence>